<reference evidence="1 2" key="1">
    <citation type="journal article" date="2018" name="Sci. Rep.">
        <title>Comparative genomics provides insights into the lifestyle and reveals functional heterogeneity of dark septate endophytic fungi.</title>
        <authorList>
            <person name="Knapp D.G."/>
            <person name="Nemeth J.B."/>
            <person name="Barry K."/>
            <person name="Hainaut M."/>
            <person name="Henrissat B."/>
            <person name="Johnson J."/>
            <person name="Kuo A."/>
            <person name="Lim J.H.P."/>
            <person name="Lipzen A."/>
            <person name="Nolan M."/>
            <person name="Ohm R.A."/>
            <person name="Tamas L."/>
            <person name="Grigoriev I.V."/>
            <person name="Spatafora J.W."/>
            <person name="Nagy L.G."/>
            <person name="Kovacs G.M."/>
        </authorList>
    </citation>
    <scope>NUCLEOTIDE SEQUENCE [LARGE SCALE GENOMIC DNA]</scope>
    <source>
        <strain evidence="1 2">DSE2036</strain>
    </source>
</reference>
<dbReference type="OrthoDB" id="440424at2759"/>
<keyword evidence="2" id="KW-1185">Reference proteome</keyword>
<dbReference type="AlphaFoldDB" id="A0A2V1D0D5"/>
<name>A0A2V1D0D5_9PLEO</name>
<dbReference type="EMBL" id="KZ806027">
    <property type="protein sequence ID" value="PVH90943.1"/>
    <property type="molecule type" value="Genomic_DNA"/>
</dbReference>
<dbReference type="Proteomes" id="UP000244855">
    <property type="component" value="Unassembled WGS sequence"/>
</dbReference>
<evidence type="ECO:0000313" key="1">
    <source>
        <dbReference type="EMBL" id="PVH90943.1"/>
    </source>
</evidence>
<organism evidence="1 2">
    <name type="scientific">Periconia macrospinosa</name>
    <dbReference type="NCBI Taxonomy" id="97972"/>
    <lineage>
        <taxon>Eukaryota</taxon>
        <taxon>Fungi</taxon>
        <taxon>Dikarya</taxon>
        <taxon>Ascomycota</taxon>
        <taxon>Pezizomycotina</taxon>
        <taxon>Dothideomycetes</taxon>
        <taxon>Pleosporomycetidae</taxon>
        <taxon>Pleosporales</taxon>
        <taxon>Massarineae</taxon>
        <taxon>Periconiaceae</taxon>
        <taxon>Periconia</taxon>
    </lineage>
</organism>
<dbReference type="InterPro" id="IPR038213">
    <property type="entry name" value="IFI6/IFI27-like_sf"/>
</dbReference>
<accession>A0A2V1D0D5</accession>
<gene>
    <name evidence="1" type="ORF">DM02DRAFT_606990</name>
</gene>
<proteinExistence type="predicted"/>
<sequence>MYISDPSLLTRIWFSVPRSRTMSRSPFTLPSDTCFPACGLLYPLQASQPSRPLLREQPTTFYRNRLAGLPPTTSNMSISYTNLPMIVKDRIIEHPYQTTFHIVNGVVLIMPAAATVPILNMLSFTALGPAGGTAASSAMAWLGSVAPGGLHATMQSAAMGEYGASVAAGAAQAGAVASSTLGYIWSRGN</sequence>
<evidence type="ECO:0000313" key="2">
    <source>
        <dbReference type="Proteomes" id="UP000244855"/>
    </source>
</evidence>
<protein>
    <submittedName>
        <fullName evidence="1">Uncharacterized protein</fullName>
    </submittedName>
</protein>
<dbReference type="Gene3D" id="6.10.110.10">
    <property type="match status" value="1"/>
</dbReference>